<dbReference type="SUPFAM" id="SSF53187">
    <property type="entry name" value="Zn-dependent exopeptidases"/>
    <property type="match status" value="1"/>
</dbReference>
<feature type="signal peptide" evidence="2">
    <location>
        <begin position="1"/>
        <end position="34"/>
    </location>
</feature>
<evidence type="ECO:0000313" key="5">
    <source>
        <dbReference type="Proteomes" id="UP000661077"/>
    </source>
</evidence>
<dbReference type="PANTHER" id="PTHR11014:SF63">
    <property type="entry name" value="METALLOPEPTIDASE, PUTATIVE (AFU_ORTHOLOGUE AFUA_6G09600)-RELATED"/>
    <property type="match status" value="1"/>
</dbReference>
<reference evidence="4 5" key="1">
    <citation type="journal article" date="2021" name="Int. J. Syst. Evol. Microbiol.">
        <title>Steroidobacter gossypii sp. nov., isolated from soil of cotton cropping field.</title>
        <authorList>
            <person name="Huang R."/>
            <person name="Yang S."/>
            <person name="Zhen C."/>
            <person name="Liu W."/>
        </authorList>
    </citation>
    <scope>NUCLEOTIDE SEQUENCE [LARGE SCALE GENOMIC DNA]</scope>
    <source>
        <strain evidence="4 5">S1-65</strain>
    </source>
</reference>
<dbReference type="InterPro" id="IPR011650">
    <property type="entry name" value="Peptidase_M20_dimer"/>
</dbReference>
<feature type="domain" description="Peptidase M20 dimerisation" evidence="3">
    <location>
        <begin position="232"/>
        <end position="331"/>
    </location>
</feature>
<organism evidence="4 5">
    <name type="scientific">Steroidobacter gossypii</name>
    <dbReference type="NCBI Taxonomy" id="2805490"/>
    <lineage>
        <taxon>Bacteria</taxon>
        <taxon>Pseudomonadati</taxon>
        <taxon>Pseudomonadota</taxon>
        <taxon>Gammaproteobacteria</taxon>
        <taxon>Steroidobacterales</taxon>
        <taxon>Steroidobacteraceae</taxon>
        <taxon>Steroidobacter</taxon>
    </lineage>
</organism>
<name>A0ABS1WS14_9GAMM</name>
<dbReference type="Gene3D" id="3.30.70.360">
    <property type="match status" value="1"/>
</dbReference>
<sequence length="444" mass="47501">MHRSPLKNKTFRPVIKSLLTGGALALAAPMLAHADVASVDAAAKAVEPHVIEWRRHLHANPELSNREVKTAEFIAKRLKAMGLEVRTGVGLTGVTALLKGGKPGRTVGLRADMDALPVTEQTDVPFKSKVITEFRGEKVGVMHACGHDAHVAILLGVAEALVKMKESLEGQVLFVFQPAEEGPPEGERGGALLMLEQGVFDLAKPDAMFGLHVMASLNSGVIGYKPGPLMAGSDAFSLVVTGSQTHGSRPWAGVDPITVSGQIISGLQTIVSRQLDITHLPAVITVGAIKGGIRFNIIPDSVEMVGTIRTFDRDMREDIIKRMQTTASKIAEASGAKAELKMRSEVAVPPVINDAALTDRALPLFEQLVGKDKVQLIGLQTVADDFSQFGTQIPSLYFWVGITPPDKDASAVPFNHSPLFYLDESGMLTGVRAMLSLTTDFLSQ</sequence>
<dbReference type="SUPFAM" id="SSF55031">
    <property type="entry name" value="Bacterial exopeptidase dimerisation domain"/>
    <property type="match status" value="1"/>
</dbReference>
<dbReference type="InterPro" id="IPR017439">
    <property type="entry name" value="Amidohydrolase"/>
</dbReference>
<dbReference type="NCBIfam" id="TIGR01891">
    <property type="entry name" value="amidohydrolases"/>
    <property type="match status" value="1"/>
</dbReference>
<keyword evidence="2" id="KW-0732">Signal</keyword>
<dbReference type="Pfam" id="PF01546">
    <property type="entry name" value="Peptidase_M20"/>
    <property type="match status" value="1"/>
</dbReference>
<dbReference type="Proteomes" id="UP000661077">
    <property type="component" value="Unassembled WGS sequence"/>
</dbReference>
<dbReference type="InterPro" id="IPR036264">
    <property type="entry name" value="Bact_exopeptidase_dim_dom"/>
</dbReference>
<comment type="caution">
    <text evidence="4">The sequence shown here is derived from an EMBL/GenBank/DDBJ whole genome shotgun (WGS) entry which is preliminary data.</text>
</comment>
<evidence type="ECO:0000256" key="1">
    <source>
        <dbReference type="ARBA" id="ARBA00022801"/>
    </source>
</evidence>
<dbReference type="EMBL" id="JAEVLS010000001">
    <property type="protein sequence ID" value="MBM0103748.1"/>
    <property type="molecule type" value="Genomic_DNA"/>
</dbReference>
<protein>
    <submittedName>
        <fullName evidence="4">Amidohydrolase</fullName>
    </submittedName>
</protein>
<dbReference type="Gene3D" id="3.40.630.10">
    <property type="entry name" value="Zn peptidases"/>
    <property type="match status" value="1"/>
</dbReference>
<keyword evidence="5" id="KW-1185">Reference proteome</keyword>
<proteinExistence type="predicted"/>
<accession>A0ABS1WS14</accession>
<dbReference type="PIRSF" id="PIRSF005962">
    <property type="entry name" value="Pept_M20D_amidohydro"/>
    <property type="match status" value="1"/>
</dbReference>
<evidence type="ECO:0000259" key="3">
    <source>
        <dbReference type="Pfam" id="PF07687"/>
    </source>
</evidence>
<gene>
    <name evidence="4" type="ORF">JM946_03290</name>
</gene>
<dbReference type="PANTHER" id="PTHR11014">
    <property type="entry name" value="PEPTIDASE M20 FAMILY MEMBER"/>
    <property type="match status" value="1"/>
</dbReference>
<feature type="chain" id="PRO_5045991601" evidence="2">
    <location>
        <begin position="35"/>
        <end position="444"/>
    </location>
</feature>
<dbReference type="InterPro" id="IPR002933">
    <property type="entry name" value="Peptidase_M20"/>
</dbReference>
<dbReference type="RefSeq" id="WP_203165707.1">
    <property type="nucleotide sequence ID" value="NZ_JAEVLS010000001.1"/>
</dbReference>
<evidence type="ECO:0000256" key="2">
    <source>
        <dbReference type="SAM" id="SignalP"/>
    </source>
</evidence>
<dbReference type="Pfam" id="PF07687">
    <property type="entry name" value="M20_dimer"/>
    <property type="match status" value="1"/>
</dbReference>
<evidence type="ECO:0000313" key="4">
    <source>
        <dbReference type="EMBL" id="MBM0103748.1"/>
    </source>
</evidence>
<keyword evidence="1" id="KW-0378">Hydrolase</keyword>